<reference evidence="1" key="1">
    <citation type="journal article" date="2021" name="Proc. Natl. Acad. Sci. U.S.A.">
        <title>A Catalog of Tens of Thousands of Viruses from Human Metagenomes Reveals Hidden Associations with Chronic Diseases.</title>
        <authorList>
            <person name="Tisza M.J."/>
            <person name="Buck C.B."/>
        </authorList>
    </citation>
    <scope>NUCLEOTIDE SEQUENCE</scope>
    <source>
        <strain evidence="1">CtbQZ1</strain>
    </source>
</reference>
<accession>A0A8S5LMV1</accession>
<sequence length="86" mass="9730">MSRVGTSNNITQPDARCMSYEDNPKFYEHLCFGTEKEWDEETKKQESGFMFAPTEPCNPSASPNVITHWQSIVNGNVPFGLKIEEG</sequence>
<name>A0A8S5LMV1_9CAUD</name>
<protein>
    <submittedName>
        <fullName evidence="1">Uncharacterized protein</fullName>
    </submittedName>
</protein>
<organism evidence="1">
    <name type="scientific">Siphoviridae sp. ctbQZ1</name>
    <dbReference type="NCBI Taxonomy" id="2827581"/>
    <lineage>
        <taxon>Viruses</taxon>
        <taxon>Duplodnaviria</taxon>
        <taxon>Heunggongvirae</taxon>
        <taxon>Uroviricota</taxon>
        <taxon>Caudoviricetes</taxon>
    </lineage>
</organism>
<dbReference type="EMBL" id="BK015881">
    <property type="protein sequence ID" value="DAD71397.1"/>
    <property type="molecule type" value="Genomic_DNA"/>
</dbReference>
<evidence type="ECO:0000313" key="1">
    <source>
        <dbReference type="EMBL" id="DAD71397.1"/>
    </source>
</evidence>
<proteinExistence type="predicted"/>